<keyword evidence="3" id="KW-1185">Reference proteome</keyword>
<evidence type="ECO:0000259" key="1">
    <source>
        <dbReference type="PROSITE" id="PS50943"/>
    </source>
</evidence>
<dbReference type="CDD" id="cd00093">
    <property type="entry name" value="HTH_XRE"/>
    <property type="match status" value="1"/>
</dbReference>
<dbReference type="AlphaFoldDB" id="A0A2G9CAL2"/>
<accession>A0A2G9CAL2</accession>
<dbReference type="EMBL" id="PEOG01000021">
    <property type="protein sequence ID" value="PIM53457.1"/>
    <property type="molecule type" value="Genomic_DNA"/>
</dbReference>
<evidence type="ECO:0000313" key="3">
    <source>
        <dbReference type="Proteomes" id="UP000231501"/>
    </source>
</evidence>
<proteinExistence type="predicted"/>
<dbReference type="SUPFAM" id="SSF47413">
    <property type="entry name" value="lambda repressor-like DNA-binding domains"/>
    <property type="match status" value="1"/>
</dbReference>
<dbReference type="SMART" id="SM00530">
    <property type="entry name" value="HTH_XRE"/>
    <property type="match status" value="1"/>
</dbReference>
<name>A0A2G9CAL2_9BURK</name>
<comment type="caution">
    <text evidence="2">The sequence shown here is derived from an EMBL/GenBank/DDBJ whole genome shotgun (WGS) entry which is preliminary data.</text>
</comment>
<gene>
    <name evidence="2" type="ORF">CS062_09540</name>
</gene>
<evidence type="ECO:0000313" key="2">
    <source>
        <dbReference type="EMBL" id="PIM53457.1"/>
    </source>
</evidence>
<feature type="domain" description="HTH cro/C1-type" evidence="1">
    <location>
        <begin position="9"/>
        <end position="61"/>
    </location>
</feature>
<dbReference type="GO" id="GO:0003677">
    <property type="term" value="F:DNA binding"/>
    <property type="evidence" value="ECO:0007669"/>
    <property type="project" value="InterPro"/>
</dbReference>
<protein>
    <submittedName>
        <fullName evidence="2">XRE family transcriptional regulator</fullName>
    </submittedName>
</protein>
<dbReference type="Gene3D" id="1.10.260.40">
    <property type="entry name" value="lambda repressor-like DNA-binding domains"/>
    <property type="match status" value="1"/>
</dbReference>
<organism evidence="2 3">
    <name type="scientific">Roseateles chitinivorans</name>
    <dbReference type="NCBI Taxonomy" id="2917965"/>
    <lineage>
        <taxon>Bacteria</taxon>
        <taxon>Pseudomonadati</taxon>
        <taxon>Pseudomonadota</taxon>
        <taxon>Betaproteobacteria</taxon>
        <taxon>Burkholderiales</taxon>
        <taxon>Sphaerotilaceae</taxon>
        <taxon>Roseateles</taxon>
    </lineage>
</organism>
<dbReference type="Pfam" id="PF01381">
    <property type="entry name" value="HTH_3"/>
    <property type="match status" value="1"/>
</dbReference>
<dbReference type="InterPro" id="IPR001387">
    <property type="entry name" value="Cro/C1-type_HTH"/>
</dbReference>
<sequence>MEREIGEKVRALRLQRNLDQATVAEQSGISVRALRNLEKGAGSTLRTLLVVMRALGREHWFESMAPVATINPLSLPRKSAQRQRATATSVKQAQEASRKLTFLAKRRAAIK</sequence>
<dbReference type="OrthoDB" id="122879at2"/>
<dbReference type="InterPro" id="IPR010982">
    <property type="entry name" value="Lambda_DNA-bd_dom_sf"/>
</dbReference>
<dbReference type="PROSITE" id="PS50943">
    <property type="entry name" value="HTH_CROC1"/>
    <property type="match status" value="1"/>
</dbReference>
<dbReference type="Proteomes" id="UP000231501">
    <property type="component" value="Unassembled WGS sequence"/>
</dbReference>
<reference evidence="2 3" key="1">
    <citation type="submission" date="2017-11" db="EMBL/GenBank/DDBJ databases">
        <title>Draft genome sequence of Mitsuaria sp. HWN-4.</title>
        <authorList>
            <person name="Gundlapally S.R."/>
        </authorList>
    </citation>
    <scope>NUCLEOTIDE SEQUENCE [LARGE SCALE GENOMIC DNA]</scope>
    <source>
        <strain evidence="2 3">HWN-4</strain>
    </source>
</reference>